<dbReference type="AlphaFoldDB" id="A0A2T0V5D9"/>
<dbReference type="Pfam" id="PF00149">
    <property type="entry name" value="Metallophos"/>
    <property type="match status" value="1"/>
</dbReference>
<comment type="caution">
    <text evidence="2">The sequence shown here is derived from an EMBL/GenBank/DDBJ whole genome shotgun (WGS) entry which is preliminary data.</text>
</comment>
<dbReference type="PANTHER" id="PTHR31302">
    <property type="entry name" value="TRANSMEMBRANE PROTEIN WITH METALLOPHOSPHOESTERASE DOMAIN-RELATED"/>
    <property type="match status" value="1"/>
</dbReference>
<organism evidence="2 3">
    <name type="scientific">Glaciihabitans tibetensis</name>
    <dbReference type="NCBI Taxonomy" id="1266600"/>
    <lineage>
        <taxon>Bacteria</taxon>
        <taxon>Bacillati</taxon>
        <taxon>Actinomycetota</taxon>
        <taxon>Actinomycetes</taxon>
        <taxon>Micrococcales</taxon>
        <taxon>Microbacteriaceae</taxon>
        <taxon>Glaciihabitans</taxon>
    </lineage>
</organism>
<dbReference type="OrthoDB" id="9780884at2"/>
<dbReference type="InterPro" id="IPR004843">
    <property type="entry name" value="Calcineurin-like_PHP"/>
</dbReference>
<dbReference type="Proteomes" id="UP000237983">
    <property type="component" value="Unassembled WGS sequence"/>
</dbReference>
<proteinExistence type="predicted"/>
<dbReference type="Gene3D" id="3.60.21.10">
    <property type="match status" value="1"/>
</dbReference>
<keyword evidence="2" id="KW-0378">Hydrolase</keyword>
<keyword evidence="3" id="KW-1185">Reference proteome</keyword>
<feature type="domain" description="Calcineurin-like phosphoesterase" evidence="1">
    <location>
        <begin position="53"/>
        <end position="249"/>
    </location>
</feature>
<dbReference type="InterPro" id="IPR051158">
    <property type="entry name" value="Metallophosphoesterase_sf"/>
</dbReference>
<name>A0A2T0V5D9_9MICO</name>
<accession>A0A2T0V5D9</accession>
<evidence type="ECO:0000259" key="1">
    <source>
        <dbReference type="Pfam" id="PF00149"/>
    </source>
</evidence>
<dbReference type="GO" id="GO:0008758">
    <property type="term" value="F:UDP-2,3-diacylglucosamine hydrolase activity"/>
    <property type="evidence" value="ECO:0007669"/>
    <property type="project" value="TreeGrafter"/>
</dbReference>
<dbReference type="InterPro" id="IPR029052">
    <property type="entry name" value="Metallo-depent_PP-like"/>
</dbReference>
<dbReference type="GO" id="GO:0009245">
    <property type="term" value="P:lipid A biosynthetic process"/>
    <property type="evidence" value="ECO:0007669"/>
    <property type="project" value="TreeGrafter"/>
</dbReference>
<reference evidence="2 3" key="1">
    <citation type="submission" date="2018-03" db="EMBL/GenBank/DDBJ databases">
        <title>Genomic Encyclopedia of Type Strains, Phase III (KMG-III): the genomes of soil and plant-associated and newly described type strains.</title>
        <authorList>
            <person name="Whitman W."/>
        </authorList>
    </citation>
    <scope>NUCLEOTIDE SEQUENCE [LARGE SCALE GENOMIC DNA]</scope>
    <source>
        <strain evidence="2 3">CGMCC 1.12484</strain>
    </source>
</reference>
<dbReference type="GO" id="GO:0016020">
    <property type="term" value="C:membrane"/>
    <property type="evidence" value="ECO:0007669"/>
    <property type="project" value="GOC"/>
</dbReference>
<protein>
    <submittedName>
        <fullName evidence="2">Putative MPP superfamily phosphohydrolase</fullName>
    </submittedName>
</protein>
<dbReference type="PANTHER" id="PTHR31302:SF20">
    <property type="entry name" value="CONSERVED PROTEIN"/>
    <property type="match status" value="1"/>
</dbReference>
<gene>
    <name evidence="2" type="ORF">B0I08_1103</name>
</gene>
<dbReference type="RefSeq" id="WP_106214744.1">
    <property type="nucleotide sequence ID" value="NZ_PVTL01000010.1"/>
</dbReference>
<sequence>MSPSAGKTAAASLGIAAAAGVATFAYGALVERTRYTVRQETLSILEPGARPITILHLADIHLAPWQHDKQDWIRSLKIFEPDLIVNTGDNMGHELALAALEYTLEPFAGTPGVFVHGSNDYSGPSFSNPLRYFLGPSKHKVKNSVLDVAAMESYFEDTLGWLNLNNRARAMSIRGSRIEFFGVNDAHRGWDRLDQLPGAIDEERENVAWADDPGPEVVSVAVTHAPYQRVLDAFVTHGADVIFGGHTHGGQVRLPGLPAPVTNCDIPRDQVSGLSIWEHAQKSAYLNVSAGLGTSIYAPIRLACPPEAVVVTLTARDFSYS</sequence>
<dbReference type="EMBL" id="PVTL01000010">
    <property type="protein sequence ID" value="PRY65373.1"/>
    <property type="molecule type" value="Genomic_DNA"/>
</dbReference>
<evidence type="ECO:0000313" key="2">
    <source>
        <dbReference type="EMBL" id="PRY65373.1"/>
    </source>
</evidence>
<evidence type="ECO:0000313" key="3">
    <source>
        <dbReference type="Proteomes" id="UP000237983"/>
    </source>
</evidence>
<dbReference type="SUPFAM" id="SSF56300">
    <property type="entry name" value="Metallo-dependent phosphatases"/>
    <property type="match status" value="1"/>
</dbReference>